<keyword evidence="2" id="KW-0472">Membrane</keyword>
<comment type="caution">
    <text evidence="3">The sequence shown here is derived from an EMBL/GenBank/DDBJ whole genome shotgun (WGS) entry which is preliminary data.</text>
</comment>
<evidence type="ECO:0000313" key="3">
    <source>
        <dbReference type="EMBL" id="KYG07386.1"/>
    </source>
</evidence>
<evidence type="ECO:0008006" key="5">
    <source>
        <dbReference type="Google" id="ProtNLM"/>
    </source>
</evidence>
<keyword evidence="2" id="KW-0812">Transmembrane</keyword>
<keyword evidence="2" id="KW-1133">Transmembrane helix</keyword>
<sequence length="265" mass="27635">MEAFMSTAGEVGASNSAGSSGFRRWVRLVPALLLVASATFVAAYYVPLRRAHLLLLEEQRRSNQRGKDLEQTLGQVRGELQQKTAQVEKLEAERRQTEDAKKSGLARVEQLKTELAGKLDKQIKKGTAAVAVADGQALVALPETAVFLPHKLDVSPQGRALLCHVAGAVAAIGQAPIRVGAVSGPPDLVSPALQSVYPTPWALSAARAASVAQTLQDACSLPGARLSAVGHAEHDPAGAALGESKLPAGRVEISIALPGEPGDAK</sequence>
<dbReference type="EMBL" id="JEME01001354">
    <property type="protein sequence ID" value="KYG07386.1"/>
    <property type="molecule type" value="Genomic_DNA"/>
</dbReference>
<evidence type="ECO:0000313" key="4">
    <source>
        <dbReference type="Proteomes" id="UP000075502"/>
    </source>
</evidence>
<organism evidence="3 4">
    <name type="scientific">Sorangium cellulosum</name>
    <name type="common">Polyangium cellulosum</name>
    <dbReference type="NCBI Taxonomy" id="56"/>
    <lineage>
        <taxon>Bacteria</taxon>
        <taxon>Pseudomonadati</taxon>
        <taxon>Myxococcota</taxon>
        <taxon>Polyangia</taxon>
        <taxon>Polyangiales</taxon>
        <taxon>Polyangiaceae</taxon>
        <taxon>Sorangium</taxon>
    </lineage>
</organism>
<evidence type="ECO:0000256" key="2">
    <source>
        <dbReference type="SAM" id="Phobius"/>
    </source>
</evidence>
<feature type="compositionally biased region" description="Basic and acidic residues" evidence="1">
    <location>
        <begin position="86"/>
        <end position="102"/>
    </location>
</feature>
<dbReference type="InterPro" id="IPR036737">
    <property type="entry name" value="OmpA-like_sf"/>
</dbReference>
<gene>
    <name evidence="3" type="ORF">BE21_29640</name>
</gene>
<evidence type="ECO:0000256" key="1">
    <source>
        <dbReference type="SAM" id="MobiDB-lite"/>
    </source>
</evidence>
<dbReference type="Proteomes" id="UP000075502">
    <property type="component" value="Unassembled WGS sequence"/>
</dbReference>
<protein>
    <recommendedName>
        <fullName evidence="5">OmpA-like domain-containing protein</fullName>
    </recommendedName>
</protein>
<name>A0A150TRZ1_SORCE</name>
<proteinExistence type="predicted"/>
<dbReference type="Gene3D" id="3.30.1330.60">
    <property type="entry name" value="OmpA-like domain"/>
    <property type="match status" value="1"/>
</dbReference>
<dbReference type="SUPFAM" id="SSF103088">
    <property type="entry name" value="OmpA-like"/>
    <property type="match status" value="1"/>
</dbReference>
<feature type="transmembrane region" description="Helical" evidence="2">
    <location>
        <begin position="25"/>
        <end position="46"/>
    </location>
</feature>
<accession>A0A150TRZ1</accession>
<reference evidence="3 4" key="1">
    <citation type="submission" date="2014-02" db="EMBL/GenBank/DDBJ databases">
        <title>The small core and large imbalanced accessory genome model reveals a collaborative survival strategy of Sorangium cellulosum strains in nature.</title>
        <authorList>
            <person name="Han K."/>
            <person name="Peng R."/>
            <person name="Blom J."/>
            <person name="Li Y.-Z."/>
        </authorList>
    </citation>
    <scope>NUCLEOTIDE SEQUENCE [LARGE SCALE GENOMIC DNA]</scope>
    <source>
        <strain evidence="3 4">So0007-03</strain>
    </source>
</reference>
<feature type="region of interest" description="Disordered" evidence="1">
    <location>
        <begin position="84"/>
        <end position="104"/>
    </location>
</feature>
<dbReference type="AlphaFoldDB" id="A0A150TRZ1"/>